<evidence type="ECO:0000313" key="1">
    <source>
        <dbReference type="EMBL" id="KAI8528363.1"/>
    </source>
</evidence>
<protein>
    <submittedName>
        <fullName evidence="1">Uncharacterized protein</fullName>
    </submittedName>
</protein>
<organism evidence="1 2">
    <name type="scientific">Rhododendron molle</name>
    <name type="common">Chinese azalea</name>
    <name type="synonym">Azalea mollis</name>
    <dbReference type="NCBI Taxonomy" id="49168"/>
    <lineage>
        <taxon>Eukaryota</taxon>
        <taxon>Viridiplantae</taxon>
        <taxon>Streptophyta</taxon>
        <taxon>Embryophyta</taxon>
        <taxon>Tracheophyta</taxon>
        <taxon>Spermatophyta</taxon>
        <taxon>Magnoliopsida</taxon>
        <taxon>eudicotyledons</taxon>
        <taxon>Gunneridae</taxon>
        <taxon>Pentapetalae</taxon>
        <taxon>asterids</taxon>
        <taxon>Ericales</taxon>
        <taxon>Ericaceae</taxon>
        <taxon>Ericoideae</taxon>
        <taxon>Rhodoreae</taxon>
        <taxon>Rhododendron</taxon>
    </lineage>
</organism>
<gene>
    <name evidence="1" type="ORF">RHMOL_Rhmol12G0143800</name>
</gene>
<keyword evidence="2" id="KW-1185">Reference proteome</keyword>
<sequence>MTLSWGQRLRIALGVARALETYARLSDCGLAVLRPLTSNNVKLKASEMAISNTGYVAPEHIQNGFDSVKGGISAFGVLLLELLTGTRPFDGYDAFCSTKGRAIPGKMKKWASSRLHDNESLENMVDPNISKLLSSRAVSRFPDIVSLCVQILKLYYWVEEDGLGTILGQKPGVLAEEASKIASMCSNVLSATILDADQCKELKIGSYLGVAGASANPPHFIHLCYKPPSGPAKTKLALVGRGLTFDSSLLTSAGAEVHFIVAACENMISGTGMRPGDIVTASNGKTIDVCFCIFRKIVLFSLRED</sequence>
<evidence type="ECO:0000313" key="2">
    <source>
        <dbReference type="Proteomes" id="UP001062846"/>
    </source>
</evidence>
<dbReference type="EMBL" id="CM046399">
    <property type="protein sequence ID" value="KAI8528363.1"/>
    <property type="molecule type" value="Genomic_DNA"/>
</dbReference>
<name>A0ACC0LHW8_RHOML</name>
<dbReference type="Proteomes" id="UP001062846">
    <property type="component" value="Chromosome 12"/>
</dbReference>
<comment type="caution">
    <text evidence="1">The sequence shown here is derived from an EMBL/GenBank/DDBJ whole genome shotgun (WGS) entry which is preliminary data.</text>
</comment>
<reference evidence="1" key="1">
    <citation type="submission" date="2022-02" db="EMBL/GenBank/DDBJ databases">
        <title>Plant Genome Project.</title>
        <authorList>
            <person name="Zhang R.-G."/>
        </authorList>
    </citation>
    <scope>NUCLEOTIDE SEQUENCE</scope>
    <source>
        <strain evidence="1">AT1</strain>
    </source>
</reference>
<accession>A0ACC0LHW8</accession>
<proteinExistence type="predicted"/>